<dbReference type="SMART" id="SM00304">
    <property type="entry name" value="HAMP"/>
    <property type="match status" value="1"/>
</dbReference>
<dbReference type="PROSITE" id="PS50111">
    <property type="entry name" value="CHEMOTAXIS_TRANSDUC_2"/>
    <property type="match status" value="1"/>
</dbReference>
<keyword evidence="8 10" id="KW-0807">Transducer</keyword>
<dbReference type="Pfam" id="PF00672">
    <property type="entry name" value="HAMP"/>
    <property type="match status" value="1"/>
</dbReference>
<feature type="domain" description="Methyl-accepting transducer" evidence="13">
    <location>
        <begin position="275"/>
        <end position="511"/>
    </location>
</feature>
<reference evidence="16" key="1">
    <citation type="journal article" date="2019" name="Int. J. Syst. Evol. Microbiol.">
        <title>The Global Catalogue of Microorganisms (GCM) 10K type strain sequencing project: providing services to taxonomists for standard genome sequencing and annotation.</title>
        <authorList>
            <consortium name="The Broad Institute Genomics Platform"/>
            <consortium name="The Broad Institute Genome Sequencing Center for Infectious Disease"/>
            <person name="Wu L."/>
            <person name="Ma J."/>
        </authorList>
    </citation>
    <scope>NUCLEOTIDE SEQUENCE [LARGE SCALE GENOMIC DNA]</scope>
    <source>
        <strain evidence="16">KCTC 13528</strain>
    </source>
</reference>
<evidence type="ECO:0000313" key="16">
    <source>
        <dbReference type="Proteomes" id="UP001597561"/>
    </source>
</evidence>
<feature type="transmembrane region" description="Helical" evidence="12">
    <location>
        <begin position="180"/>
        <end position="202"/>
    </location>
</feature>
<keyword evidence="2" id="KW-1003">Cell membrane</keyword>
<keyword evidence="5 12" id="KW-0812">Transmembrane</keyword>
<dbReference type="Pfam" id="PF17202">
    <property type="entry name" value="sCache_3_3"/>
    <property type="match status" value="1"/>
</dbReference>
<dbReference type="EMBL" id="JBHUPG010000003">
    <property type="protein sequence ID" value="MFD2910759.1"/>
    <property type="molecule type" value="Genomic_DNA"/>
</dbReference>
<dbReference type="PANTHER" id="PTHR32089:SF114">
    <property type="entry name" value="METHYL-ACCEPTING CHEMOTAXIS PROTEIN MCPB"/>
    <property type="match status" value="1"/>
</dbReference>
<gene>
    <name evidence="15" type="ORF">ACFS5P_02610</name>
</gene>
<evidence type="ECO:0000256" key="9">
    <source>
        <dbReference type="ARBA" id="ARBA00029447"/>
    </source>
</evidence>
<dbReference type="PROSITE" id="PS50885">
    <property type="entry name" value="HAMP"/>
    <property type="match status" value="1"/>
</dbReference>
<evidence type="ECO:0000256" key="2">
    <source>
        <dbReference type="ARBA" id="ARBA00022475"/>
    </source>
</evidence>
<dbReference type="CDD" id="cd11386">
    <property type="entry name" value="MCP_signal"/>
    <property type="match status" value="1"/>
</dbReference>
<keyword evidence="3" id="KW-0488">Methylation</keyword>
<evidence type="ECO:0000256" key="7">
    <source>
        <dbReference type="ARBA" id="ARBA00023136"/>
    </source>
</evidence>
<keyword evidence="4" id="KW-0145">Chemotaxis</keyword>
<keyword evidence="7 12" id="KW-0472">Membrane</keyword>
<dbReference type="InterPro" id="IPR033463">
    <property type="entry name" value="sCache_3"/>
</dbReference>
<keyword evidence="6 12" id="KW-1133">Transmembrane helix</keyword>
<dbReference type="InterPro" id="IPR004089">
    <property type="entry name" value="MCPsignal_dom"/>
</dbReference>
<dbReference type="InterPro" id="IPR029151">
    <property type="entry name" value="Sensor-like_sf"/>
</dbReference>
<feature type="compositionally biased region" description="Polar residues" evidence="11">
    <location>
        <begin position="317"/>
        <end position="329"/>
    </location>
</feature>
<evidence type="ECO:0000256" key="8">
    <source>
        <dbReference type="ARBA" id="ARBA00023224"/>
    </source>
</evidence>
<feature type="domain" description="HAMP" evidence="14">
    <location>
        <begin position="204"/>
        <end position="256"/>
    </location>
</feature>
<dbReference type="Proteomes" id="UP001597561">
    <property type="component" value="Unassembled WGS sequence"/>
</dbReference>
<name>A0ABW5ZCW7_9BACL</name>
<dbReference type="Pfam" id="PF00015">
    <property type="entry name" value="MCPsignal"/>
    <property type="match status" value="1"/>
</dbReference>
<feature type="compositionally biased region" description="Basic and acidic residues" evidence="11">
    <location>
        <begin position="330"/>
        <end position="341"/>
    </location>
</feature>
<evidence type="ECO:0000256" key="5">
    <source>
        <dbReference type="ARBA" id="ARBA00022692"/>
    </source>
</evidence>
<protein>
    <submittedName>
        <fullName evidence="15">Methyl-accepting chemotaxis protein</fullName>
    </submittedName>
</protein>
<accession>A0ABW5ZCW7</accession>
<dbReference type="SUPFAM" id="SSF58104">
    <property type="entry name" value="Methyl-accepting chemotaxis protein (MCP) signaling domain"/>
    <property type="match status" value="1"/>
</dbReference>
<sequence length="562" mass="60677">MKFSLSTKINLMMVASVFFITVSLGSLAVYQITKGIKEFAVEKAASDLTMSYSYIDAAYPGDWEIRGDQLYKGETLINGNDDLVDRIGNDTGDTVTFFQQDTRVATNVMTNGERAIGTTVSDQVAQTVLQNNENYYGEANAAGNIYQSAYMPILNASGETIGIYYVGAPQELIDETISSFLITLAIIVVAILLLVLTGVFLFTRRLKKRMAAVSGAIKLAGEGNFTEEVHDRGGDELTDLAESYNKMKNSLAKMVSEVSQVSEQVAAASEELTASSEETSRATEVISDTIQEVASGAEDQSENVRQAEQRMNEVSKGVQSISDTSSQISEKSRHATEKSRAGDQLVESTANQMNTIHHSVSESSRVMSSLDERSRQISEISGVISGIADQTNLLALNAAIEAARAGEHGKGFAVVADEVRKLAEESQQSSSKISELIADIQSDMTRSTTAFDQVIGDVNEGLDMIKDTRSNFSEILTSMEDIEDSIYRMADTAKDISSNATGVANSIRDITSVSQRNTDHSQTVAASAEEQLASMEEISSSAAVLSDMAVSLQEQMSGFKTK</sequence>
<evidence type="ECO:0000256" key="4">
    <source>
        <dbReference type="ARBA" id="ARBA00022500"/>
    </source>
</evidence>
<dbReference type="Gene3D" id="1.10.287.950">
    <property type="entry name" value="Methyl-accepting chemotaxis protein"/>
    <property type="match status" value="1"/>
</dbReference>
<organism evidence="15 16">
    <name type="scientific">Jeotgalibacillus terrae</name>
    <dbReference type="NCBI Taxonomy" id="587735"/>
    <lineage>
        <taxon>Bacteria</taxon>
        <taxon>Bacillati</taxon>
        <taxon>Bacillota</taxon>
        <taxon>Bacilli</taxon>
        <taxon>Bacillales</taxon>
        <taxon>Caryophanaceae</taxon>
        <taxon>Jeotgalibacillus</taxon>
    </lineage>
</organism>
<dbReference type="PANTHER" id="PTHR32089">
    <property type="entry name" value="METHYL-ACCEPTING CHEMOTAXIS PROTEIN MCPB"/>
    <property type="match status" value="1"/>
</dbReference>
<evidence type="ECO:0000259" key="14">
    <source>
        <dbReference type="PROSITE" id="PS50885"/>
    </source>
</evidence>
<comment type="subcellular location">
    <subcellularLocation>
        <location evidence="1">Cell membrane</location>
        <topology evidence="1">Multi-pass membrane protein</topology>
    </subcellularLocation>
</comment>
<dbReference type="InterPro" id="IPR003660">
    <property type="entry name" value="HAMP_dom"/>
</dbReference>
<keyword evidence="16" id="KW-1185">Reference proteome</keyword>
<dbReference type="PRINTS" id="PR00260">
    <property type="entry name" value="CHEMTRNSDUCR"/>
</dbReference>
<comment type="similarity">
    <text evidence="9">Belongs to the methyl-accepting chemotaxis (MCP) protein family.</text>
</comment>
<evidence type="ECO:0000259" key="13">
    <source>
        <dbReference type="PROSITE" id="PS50111"/>
    </source>
</evidence>
<dbReference type="RefSeq" id="WP_204729203.1">
    <property type="nucleotide sequence ID" value="NZ_JAFBDK010000007.1"/>
</dbReference>
<evidence type="ECO:0000256" key="6">
    <source>
        <dbReference type="ARBA" id="ARBA00022989"/>
    </source>
</evidence>
<evidence type="ECO:0000256" key="1">
    <source>
        <dbReference type="ARBA" id="ARBA00004651"/>
    </source>
</evidence>
<feature type="region of interest" description="Disordered" evidence="11">
    <location>
        <begin position="310"/>
        <end position="344"/>
    </location>
</feature>
<evidence type="ECO:0000256" key="3">
    <source>
        <dbReference type="ARBA" id="ARBA00022481"/>
    </source>
</evidence>
<dbReference type="CDD" id="cd06225">
    <property type="entry name" value="HAMP"/>
    <property type="match status" value="1"/>
</dbReference>
<dbReference type="InterPro" id="IPR004090">
    <property type="entry name" value="Chemotax_Me-accpt_rcpt"/>
</dbReference>
<dbReference type="SUPFAM" id="SSF103190">
    <property type="entry name" value="Sensory domain-like"/>
    <property type="match status" value="1"/>
</dbReference>
<evidence type="ECO:0000256" key="12">
    <source>
        <dbReference type="SAM" id="Phobius"/>
    </source>
</evidence>
<evidence type="ECO:0000256" key="10">
    <source>
        <dbReference type="PROSITE-ProRule" id="PRU00284"/>
    </source>
</evidence>
<proteinExistence type="inferred from homology"/>
<evidence type="ECO:0000313" key="15">
    <source>
        <dbReference type="EMBL" id="MFD2910759.1"/>
    </source>
</evidence>
<dbReference type="SMART" id="SM00283">
    <property type="entry name" value="MA"/>
    <property type="match status" value="1"/>
</dbReference>
<evidence type="ECO:0000256" key="11">
    <source>
        <dbReference type="SAM" id="MobiDB-lite"/>
    </source>
</evidence>
<comment type="caution">
    <text evidence="15">The sequence shown here is derived from an EMBL/GenBank/DDBJ whole genome shotgun (WGS) entry which is preliminary data.</text>
</comment>
<dbReference type="Gene3D" id="1.10.8.500">
    <property type="entry name" value="HAMP domain in histidine kinase"/>
    <property type="match status" value="1"/>
</dbReference>